<name>A0A0V1ABE4_9BILA</name>
<dbReference type="Pfam" id="PF23408">
    <property type="entry name" value="TMEM126_like"/>
    <property type="match status" value="1"/>
</dbReference>
<evidence type="ECO:0000313" key="2">
    <source>
        <dbReference type="Proteomes" id="UP000054783"/>
    </source>
</evidence>
<sequence>LIYFRLFFLGMDVPSIWHSSVKKSADSEQNNSPENSKSSFKTLIKLVTPQERQNVLFNIVWYWPIDFDRRTLLLTSAIVNLMSGLSGLYISRIIRQQFFLGSVGLIRSTMSSYLLPASLNAAAYFTLIWKPINDTILAADTSLYSPCPVCFEIRQVAVNLTCGVLIPILSSPIHCAYLVESTKAYEIPHIRQFRRWNAYLWSKIKPLKMPFLCVAAVQTVVSSACLYSQMASLQRISDALEVDDEISSQFFKASFQETTSTINHIDRFKAWFGNMFNKIKWKNE</sequence>
<dbReference type="OrthoDB" id="6234762at2759"/>
<gene>
    <name evidence="1" type="ORF">T12_16425</name>
</gene>
<reference evidence="1 2" key="1">
    <citation type="submission" date="2015-01" db="EMBL/GenBank/DDBJ databases">
        <title>Evolution of Trichinella species and genotypes.</title>
        <authorList>
            <person name="Korhonen P.K."/>
            <person name="Edoardo P."/>
            <person name="Giuseppe L.R."/>
            <person name="Gasser R.B."/>
        </authorList>
    </citation>
    <scope>NUCLEOTIDE SEQUENCE [LARGE SCALE GENOMIC DNA]</scope>
    <source>
        <strain evidence="1">ISS2496</strain>
    </source>
</reference>
<accession>A0A0V1ABE4</accession>
<proteinExistence type="predicted"/>
<comment type="caution">
    <text evidence="1">The sequence shown here is derived from an EMBL/GenBank/DDBJ whole genome shotgun (WGS) entry which is preliminary data.</text>
</comment>
<dbReference type="EMBL" id="JYDQ01000011">
    <property type="protein sequence ID" value="KRY22136.1"/>
    <property type="molecule type" value="Genomic_DNA"/>
</dbReference>
<dbReference type="AlphaFoldDB" id="A0A0V1ABE4"/>
<feature type="non-terminal residue" evidence="1">
    <location>
        <position position="1"/>
    </location>
</feature>
<evidence type="ECO:0000313" key="1">
    <source>
        <dbReference type="EMBL" id="KRY22136.1"/>
    </source>
</evidence>
<dbReference type="Proteomes" id="UP000054783">
    <property type="component" value="Unassembled WGS sequence"/>
</dbReference>
<keyword evidence="2" id="KW-1185">Reference proteome</keyword>
<protein>
    <submittedName>
        <fullName evidence="1">Uncharacterized protein</fullName>
    </submittedName>
</protein>
<organism evidence="1 2">
    <name type="scientific">Trichinella patagoniensis</name>
    <dbReference type="NCBI Taxonomy" id="990121"/>
    <lineage>
        <taxon>Eukaryota</taxon>
        <taxon>Metazoa</taxon>
        <taxon>Ecdysozoa</taxon>
        <taxon>Nematoda</taxon>
        <taxon>Enoplea</taxon>
        <taxon>Dorylaimia</taxon>
        <taxon>Trichinellida</taxon>
        <taxon>Trichinellidae</taxon>
        <taxon>Trichinella</taxon>
    </lineage>
</organism>
<dbReference type="InterPro" id="IPR057591">
    <property type="entry name" value="TMEM126-like"/>
</dbReference>